<feature type="compositionally biased region" description="Basic and acidic residues" evidence="1">
    <location>
        <begin position="40"/>
        <end position="49"/>
    </location>
</feature>
<protein>
    <submittedName>
        <fullName evidence="2">Uncharacterized protein</fullName>
    </submittedName>
</protein>
<dbReference type="AlphaFoldDB" id="A0A6C0Y6J6"/>
<organism evidence="2 3">
    <name type="scientific">Acinetobacter indicus</name>
    <dbReference type="NCBI Taxonomy" id="756892"/>
    <lineage>
        <taxon>Bacteria</taxon>
        <taxon>Pseudomonadati</taxon>
        <taxon>Pseudomonadota</taxon>
        <taxon>Gammaproteobacteria</taxon>
        <taxon>Moraxellales</taxon>
        <taxon>Moraxellaceae</taxon>
        <taxon>Acinetobacter</taxon>
    </lineage>
</organism>
<gene>
    <name evidence="2" type="ORF">FSC09_15170</name>
</gene>
<dbReference type="EMBL" id="CP044456">
    <property type="protein sequence ID" value="QIC71733.1"/>
    <property type="molecule type" value="Genomic_DNA"/>
</dbReference>
<keyword evidence="2" id="KW-0614">Plasmid</keyword>
<sequence length="476" mass="53494">MKKSVIAGVTAGVIIVGAGAYIGIHESKKDNPSFSTNTSDKNKKSKSEMTEQQLVSEYEKRVTSYNPDIYPIPKNNIGRLDADTECINGLGGKSKGLGKGIFDESLFVIMTEASEFEGFKAFAPYSRVTNVVNDVIFEADVDTFDRQVMNQRYMMAGVPSKRHIITTDGFFYDSYSHMPVKGVGYPVGYLISQAGLYTGTALINDQCDKDLGKRKYEWQKIDISDKPISYITTTIPTTQTVISPYGMFSYTISSYLYLPNTTGEYIASNIKLLQKFNRNDRYPKGSYIYIPKNIEVYKEVMMQDLNEYTAIENFNMDEYVTQVAKVSGVDPKVVSMIETNSGNMTLYVPRHKFDQTELPNASPILKKDGKYYPMAWTLPNKTDINYKKGVGDLAYMNKTAHDHTVHAMKSSFQGLQLSNNTLTDGATKEMAESRQALYDRRVREIEKMFGPEFKDIPPELLADLKDPSKGLTITGN</sequence>
<evidence type="ECO:0000313" key="3">
    <source>
        <dbReference type="Proteomes" id="UP000503440"/>
    </source>
</evidence>
<evidence type="ECO:0000313" key="2">
    <source>
        <dbReference type="EMBL" id="QIC71733.1"/>
    </source>
</evidence>
<name>A0A6C0Y6J6_9GAMM</name>
<feature type="region of interest" description="Disordered" evidence="1">
    <location>
        <begin position="29"/>
        <end position="53"/>
    </location>
</feature>
<dbReference type="RefSeq" id="WP_163146391.1">
    <property type="nucleotide sequence ID" value="NZ_CP044456.1"/>
</dbReference>
<geneLocation type="plasmid" evidence="3">
    <name>pb18-1</name>
</geneLocation>
<evidence type="ECO:0000256" key="1">
    <source>
        <dbReference type="SAM" id="MobiDB-lite"/>
    </source>
</evidence>
<dbReference type="Proteomes" id="UP000503440">
    <property type="component" value="Plasmid pB18-1"/>
</dbReference>
<reference evidence="2 3" key="1">
    <citation type="submission" date="2019-09" db="EMBL/GenBank/DDBJ databases">
        <title>Non-baumannii Acinetobacter spp. carrying blaNDM-1 isolated in China.</title>
        <authorList>
            <person name="Cui C."/>
            <person name="Chen C."/>
            <person name="Sun J."/>
            <person name="Liu Y."/>
        </authorList>
    </citation>
    <scope>NUCLEOTIDE SEQUENCE [LARGE SCALE GENOMIC DNA]</scope>
    <source>
        <strain evidence="2 3">B18</strain>
        <plasmid evidence="3">pb18-1</plasmid>
    </source>
</reference>
<proteinExistence type="predicted"/>
<accession>A0A6C0Y6J6</accession>